<dbReference type="Gene3D" id="1.20.1280.50">
    <property type="match status" value="1"/>
</dbReference>
<dbReference type="Proteomes" id="UP000027222">
    <property type="component" value="Unassembled WGS sequence"/>
</dbReference>
<dbReference type="EMBL" id="KL142407">
    <property type="protein sequence ID" value="KDR68596.1"/>
    <property type="molecule type" value="Genomic_DNA"/>
</dbReference>
<dbReference type="HOGENOM" id="CLU_478207_0_0_1"/>
<gene>
    <name evidence="1" type="ORF">GALMADRAFT_231244</name>
</gene>
<evidence type="ECO:0000313" key="1">
    <source>
        <dbReference type="EMBL" id="KDR68596.1"/>
    </source>
</evidence>
<protein>
    <submittedName>
        <fullName evidence="1">Uncharacterized protein</fullName>
    </submittedName>
</protein>
<keyword evidence="2" id="KW-1185">Reference proteome</keyword>
<organism evidence="1 2">
    <name type="scientific">Galerina marginata (strain CBS 339.88)</name>
    <dbReference type="NCBI Taxonomy" id="685588"/>
    <lineage>
        <taxon>Eukaryota</taxon>
        <taxon>Fungi</taxon>
        <taxon>Dikarya</taxon>
        <taxon>Basidiomycota</taxon>
        <taxon>Agaricomycotina</taxon>
        <taxon>Agaricomycetes</taxon>
        <taxon>Agaricomycetidae</taxon>
        <taxon>Agaricales</taxon>
        <taxon>Agaricineae</taxon>
        <taxon>Strophariaceae</taxon>
        <taxon>Galerina</taxon>
    </lineage>
</organism>
<name>A0A067SCH8_GALM3</name>
<dbReference type="AlphaFoldDB" id="A0A067SCH8"/>
<sequence>MENHASMSHPLHDEGGSIVRFLEDQLCHLRSRTRSTAGAKQPIRLVPPEILLRIFFLVLPDDKMYWKGKSSIREDHARSVSQVCRLWRRICLKSSLFWSQALDWNNYHSMWFKKVIKRTRGQSLDVVLDFYASKLIDWNRSWILVERNIAAICYRDKFRSFEFHARASSFDAVARTMNRLKSDYLSSLEKVNICIHRQSRWEFYDPNDDLVDMTLFTDSETMANQLRVLKLTRISSTFSFQYHNLQILSVIDLINNRPHVIRWLRILSFMPNLADLTIKGSISDDWAAGGPPMDISLPNLTTLSLAGSLGKEFGVEAFLFHLIPRNGCNIYFSGRLRKLKPEGDSLFLSRLTDGFTVWFGRWTSADYRSTSLHTCLDANRFIIHNQFGEKPWPGSYFRISVGWQTPYIKVSPPWRLSLISTFSKALLSILHEPVEKAQKITLWSCGQDTVVPWDEFLSQLTSVKTLQLSVRKTYRTKWRKKSKLYGADMVQSILLQLLRAPVSRDNQDMGTLMPSLQEIIISEQGKIKPLSIDYLHFIRRFRREKMYLQNVK</sequence>
<evidence type="ECO:0000313" key="2">
    <source>
        <dbReference type="Proteomes" id="UP000027222"/>
    </source>
</evidence>
<dbReference type="STRING" id="685588.A0A067SCH8"/>
<reference evidence="2" key="1">
    <citation type="journal article" date="2014" name="Proc. Natl. Acad. Sci. U.S.A.">
        <title>Extensive sampling of basidiomycete genomes demonstrates inadequacy of the white-rot/brown-rot paradigm for wood decay fungi.</title>
        <authorList>
            <person name="Riley R."/>
            <person name="Salamov A.A."/>
            <person name="Brown D.W."/>
            <person name="Nagy L.G."/>
            <person name="Floudas D."/>
            <person name="Held B.W."/>
            <person name="Levasseur A."/>
            <person name="Lombard V."/>
            <person name="Morin E."/>
            <person name="Otillar R."/>
            <person name="Lindquist E.A."/>
            <person name="Sun H."/>
            <person name="LaButti K.M."/>
            <person name="Schmutz J."/>
            <person name="Jabbour D."/>
            <person name="Luo H."/>
            <person name="Baker S.E."/>
            <person name="Pisabarro A.G."/>
            <person name="Walton J.D."/>
            <person name="Blanchette R.A."/>
            <person name="Henrissat B."/>
            <person name="Martin F."/>
            <person name="Cullen D."/>
            <person name="Hibbett D.S."/>
            <person name="Grigoriev I.V."/>
        </authorList>
    </citation>
    <scope>NUCLEOTIDE SEQUENCE [LARGE SCALE GENOMIC DNA]</scope>
    <source>
        <strain evidence="2">CBS 339.88</strain>
    </source>
</reference>
<proteinExistence type="predicted"/>
<dbReference type="OrthoDB" id="3022607at2759"/>
<accession>A0A067SCH8</accession>